<dbReference type="Proteomes" id="UP001163321">
    <property type="component" value="Chromosome 6"/>
</dbReference>
<evidence type="ECO:0000313" key="2">
    <source>
        <dbReference type="Proteomes" id="UP001163321"/>
    </source>
</evidence>
<evidence type="ECO:0000313" key="1">
    <source>
        <dbReference type="EMBL" id="KAI9909788.1"/>
    </source>
</evidence>
<reference evidence="1 2" key="1">
    <citation type="journal article" date="2022" name="bioRxiv">
        <title>The genome of the oomycete Peronosclerospora sorghi, a cosmopolitan pathogen of maize and sorghum, is inflated with dispersed pseudogenes.</title>
        <authorList>
            <person name="Fletcher K."/>
            <person name="Martin F."/>
            <person name="Isakeit T."/>
            <person name="Cavanaugh K."/>
            <person name="Magill C."/>
            <person name="Michelmore R."/>
        </authorList>
    </citation>
    <scope>NUCLEOTIDE SEQUENCE [LARGE SCALE GENOMIC DNA]</scope>
    <source>
        <strain evidence="1">P6</strain>
    </source>
</reference>
<organism evidence="1 2">
    <name type="scientific">Peronosclerospora sorghi</name>
    <dbReference type="NCBI Taxonomy" id="230839"/>
    <lineage>
        <taxon>Eukaryota</taxon>
        <taxon>Sar</taxon>
        <taxon>Stramenopiles</taxon>
        <taxon>Oomycota</taxon>
        <taxon>Peronosporomycetes</taxon>
        <taxon>Peronosporales</taxon>
        <taxon>Peronosporaceae</taxon>
        <taxon>Peronosclerospora</taxon>
    </lineage>
</organism>
<protein>
    <submittedName>
        <fullName evidence="1">Uncharacterized protein</fullName>
    </submittedName>
</protein>
<gene>
    <name evidence="1" type="ORF">PsorP6_010273</name>
</gene>
<dbReference type="EMBL" id="CM047585">
    <property type="protein sequence ID" value="KAI9909788.1"/>
    <property type="molecule type" value="Genomic_DNA"/>
</dbReference>
<keyword evidence="2" id="KW-1185">Reference proteome</keyword>
<sequence length="238" mass="26714">MTQQTAYECLENGGIDVIQVDRDGDQEEQFFTAAWTVDVLTGVPLLAATGLRNHIKVIHCITKPVVLVLSRHDNSVNELKLHPVDPTLLFSAGKFGSCFVSSGMANTVKIWDLEDEVVQTAIKKSYTDPRPKTCLFNSKVIQFPAFCSIKVHAEYVECVRMVNDLVLSKSTGNKVIFWKPNPSRGKDTVTVLSEYHYKDAELWFMKFGLDSRLEVMAVGNKKGVVSVFDLDAKQENYF</sequence>
<comment type="caution">
    <text evidence="1">The sequence shown here is derived from an EMBL/GenBank/DDBJ whole genome shotgun (WGS) entry which is preliminary data.</text>
</comment>
<accession>A0ACC0VTF7</accession>
<name>A0ACC0VTF7_9STRA</name>
<proteinExistence type="predicted"/>